<protein>
    <recommendedName>
        <fullName evidence="10">RING-CH-type domain-containing protein</fullName>
    </recommendedName>
</protein>
<evidence type="ECO:0000256" key="4">
    <source>
        <dbReference type="ARBA" id="ARBA00022771"/>
    </source>
</evidence>
<keyword evidence="12" id="KW-1185">Reference proteome</keyword>
<evidence type="ECO:0000256" key="5">
    <source>
        <dbReference type="ARBA" id="ARBA00022833"/>
    </source>
</evidence>
<comment type="subcellular location">
    <subcellularLocation>
        <location evidence="1">Membrane</location>
        <topology evidence="1">Multi-pass membrane protein</topology>
    </subcellularLocation>
</comment>
<evidence type="ECO:0000256" key="2">
    <source>
        <dbReference type="ARBA" id="ARBA00022692"/>
    </source>
</evidence>
<keyword evidence="7 9" id="KW-0472">Membrane</keyword>
<feature type="domain" description="RING-CH-type" evidence="10">
    <location>
        <begin position="13"/>
        <end position="85"/>
    </location>
</feature>
<name>A0AAD4QMC6_9AGAM</name>
<keyword evidence="6 9" id="KW-1133">Transmembrane helix</keyword>
<evidence type="ECO:0000313" key="12">
    <source>
        <dbReference type="Proteomes" id="UP001203297"/>
    </source>
</evidence>
<reference evidence="11" key="1">
    <citation type="journal article" date="2022" name="New Phytol.">
        <title>Evolutionary transition to the ectomycorrhizal habit in the genomes of a hyperdiverse lineage of mushroom-forming fungi.</title>
        <authorList>
            <person name="Looney B."/>
            <person name="Miyauchi S."/>
            <person name="Morin E."/>
            <person name="Drula E."/>
            <person name="Courty P.E."/>
            <person name="Kohler A."/>
            <person name="Kuo A."/>
            <person name="LaButti K."/>
            <person name="Pangilinan J."/>
            <person name="Lipzen A."/>
            <person name="Riley R."/>
            <person name="Andreopoulos W."/>
            <person name="He G."/>
            <person name="Johnson J."/>
            <person name="Nolan M."/>
            <person name="Tritt A."/>
            <person name="Barry K.W."/>
            <person name="Grigoriev I.V."/>
            <person name="Nagy L.G."/>
            <person name="Hibbett D."/>
            <person name="Henrissat B."/>
            <person name="Matheny P.B."/>
            <person name="Labbe J."/>
            <person name="Martin F.M."/>
        </authorList>
    </citation>
    <scope>NUCLEOTIDE SEQUENCE</scope>
    <source>
        <strain evidence="11">BPL690</strain>
    </source>
</reference>
<keyword evidence="5" id="KW-0862">Zinc</keyword>
<keyword evidence="3" id="KW-0479">Metal-binding</keyword>
<gene>
    <name evidence="11" type="ORF">B0F90DRAFT_1818678</name>
</gene>
<dbReference type="Pfam" id="PF12906">
    <property type="entry name" value="RINGv"/>
    <property type="match status" value="1"/>
</dbReference>
<evidence type="ECO:0000256" key="9">
    <source>
        <dbReference type="SAM" id="Phobius"/>
    </source>
</evidence>
<dbReference type="SMART" id="SM00744">
    <property type="entry name" value="RINGv"/>
    <property type="match status" value="1"/>
</dbReference>
<comment type="caution">
    <text evidence="11">The sequence shown here is derived from an EMBL/GenBank/DDBJ whole genome shotgun (WGS) entry which is preliminary data.</text>
</comment>
<evidence type="ECO:0000256" key="3">
    <source>
        <dbReference type="ARBA" id="ARBA00022723"/>
    </source>
</evidence>
<feature type="transmembrane region" description="Helical" evidence="9">
    <location>
        <begin position="108"/>
        <end position="127"/>
    </location>
</feature>
<feature type="region of interest" description="Disordered" evidence="8">
    <location>
        <begin position="334"/>
        <end position="379"/>
    </location>
</feature>
<evidence type="ECO:0000256" key="7">
    <source>
        <dbReference type="ARBA" id="ARBA00023136"/>
    </source>
</evidence>
<accession>A0AAD4QMC6</accession>
<dbReference type="AlphaFoldDB" id="A0AAD4QMC6"/>
<feature type="region of interest" description="Disordered" evidence="8">
    <location>
        <begin position="247"/>
        <end position="272"/>
    </location>
</feature>
<dbReference type="InterPro" id="IPR013083">
    <property type="entry name" value="Znf_RING/FYVE/PHD"/>
</dbReference>
<evidence type="ECO:0000256" key="6">
    <source>
        <dbReference type="ARBA" id="ARBA00022989"/>
    </source>
</evidence>
<dbReference type="Gene3D" id="3.30.40.10">
    <property type="entry name" value="Zinc/RING finger domain, C3HC4 (zinc finger)"/>
    <property type="match status" value="1"/>
</dbReference>
<organism evidence="11 12">
    <name type="scientific">Multifurca ochricompacta</name>
    <dbReference type="NCBI Taxonomy" id="376703"/>
    <lineage>
        <taxon>Eukaryota</taxon>
        <taxon>Fungi</taxon>
        <taxon>Dikarya</taxon>
        <taxon>Basidiomycota</taxon>
        <taxon>Agaricomycotina</taxon>
        <taxon>Agaricomycetes</taxon>
        <taxon>Russulales</taxon>
        <taxon>Russulaceae</taxon>
        <taxon>Multifurca</taxon>
    </lineage>
</organism>
<evidence type="ECO:0000259" key="10">
    <source>
        <dbReference type="PROSITE" id="PS51292"/>
    </source>
</evidence>
<evidence type="ECO:0000256" key="8">
    <source>
        <dbReference type="SAM" id="MobiDB-lite"/>
    </source>
</evidence>
<dbReference type="SUPFAM" id="SSF57850">
    <property type="entry name" value="RING/U-box"/>
    <property type="match status" value="1"/>
</dbReference>
<dbReference type="GO" id="GO:0008270">
    <property type="term" value="F:zinc ion binding"/>
    <property type="evidence" value="ECO:0007669"/>
    <property type="project" value="UniProtKB-KW"/>
</dbReference>
<proteinExistence type="predicted"/>
<keyword evidence="2 9" id="KW-0812">Transmembrane</keyword>
<dbReference type="EMBL" id="WTXG01000028">
    <property type="protein sequence ID" value="KAI0298469.1"/>
    <property type="molecule type" value="Genomic_DNA"/>
</dbReference>
<sequence>MSEMNAQLRVPTVNDLRVKLCYICREEERYDSPPDPPPVWTHPCKCTLVAHESCLLHWIKTQQRDLGRARDALKCPQCGDSYEIEGFNPTILRILDFVNRTLSRSGRIVTACCACTIVLSFGAGIYFTCTTYGAFAVRELIGPELFRNLLTSNPTNWPWHAWVNLPLIPLTLIASRTSLVLWTTSPLVPLLFPWPSSAPVAHAFRLAQSQRPQLWPPPPALVCALFPVIRTLYTRLRARVTNAIVKSTIPRPQPQNQEEENREQERQGLGGGAVGAAQAFEFQIHEHFDLEIRTRIRMAAVNPPAPLPAPAPAAADAGGAAGAEVADIPEGERAQEELRAPEGQRQPPQDQQGQQQEGQEQQPEQQQQPWVEQQQEQQVAQLPWGDEDLAAVAARTIRVTGSSLGRLVGGALAMPTISRIMGSFLLRLSHVFPLIRAIIAPRPPRTGGGGGLLGLFGASGGVPAIRLFGAQGEPTGFGARVLSGLSLITTHEWATSDPVWWRNILGLGMFIVVKDGLKILHLRLAKKELEERHIKNKSFAGVDLAGLDLIDRSRYEQK</sequence>
<dbReference type="Proteomes" id="UP001203297">
    <property type="component" value="Unassembled WGS sequence"/>
</dbReference>
<keyword evidence="4" id="KW-0863">Zinc-finger</keyword>
<evidence type="ECO:0000313" key="11">
    <source>
        <dbReference type="EMBL" id="KAI0298469.1"/>
    </source>
</evidence>
<dbReference type="PROSITE" id="PS51292">
    <property type="entry name" value="ZF_RING_CH"/>
    <property type="match status" value="1"/>
</dbReference>
<feature type="compositionally biased region" description="Low complexity" evidence="8">
    <location>
        <begin position="343"/>
        <end position="378"/>
    </location>
</feature>
<dbReference type="InterPro" id="IPR011016">
    <property type="entry name" value="Znf_RING-CH"/>
</dbReference>
<dbReference type="GO" id="GO:0016020">
    <property type="term" value="C:membrane"/>
    <property type="evidence" value="ECO:0007669"/>
    <property type="project" value="UniProtKB-SubCell"/>
</dbReference>
<evidence type="ECO:0000256" key="1">
    <source>
        <dbReference type="ARBA" id="ARBA00004141"/>
    </source>
</evidence>
<dbReference type="PANTHER" id="PTHR46283">
    <property type="entry name" value="E3 UBIQUITIN-PROTEIN LIGASE MARCH5"/>
    <property type="match status" value="1"/>
</dbReference>